<proteinExistence type="predicted"/>
<name>A0A9Q1FWJ8_SYNKA</name>
<dbReference type="AlphaFoldDB" id="A0A9Q1FWJ8"/>
<protein>
    <submittedName>
        <fullName evidence="1">Uncharacterized protein</fullName>
    </submittedName>
</protein>
<organism evidence="1 2">
    <name type="scientific">Synaphobranchus kaupii</name>
    <name type="common">Kaup's arrowtooth eel</name>
    <dbReference type="NCBI Taxonomy" id="118154"/>
    <lineage>
        <taxon>Eukaryota</taxon>
        <taxon>Metazoa</taxon>
        <taxon>Chordata</taxon>
        <taxon>Craniata</taxon>
        <taxon>Vertebrata</taxon>
        <taxon>Euteleostomi</taxon>
        <taxon>Actinopterygii</taxon>
        <taxon>Neopterygii</taxon>
        <taxon>Teleostei</taxon>
        <taxon>Anguilliformes</taxon>
        <taxon>Synaphobranchidae</taxon>
        <taxon>Synaphobranchus</taxon>
    </lineage>
</organism>
<evidence type="ECO:0000313" key="2">
    <source>
        <dbReference type="Proteomes" id="UP001152622"/>
    </source>
</evidence>
<evidence type="ECO:0000313" key="1">
    <source>
        <dbReference type="EMBL" id="KAJ8369098.1"/>
    </source>
</evidence>
<comment type="caution">
    <text evidence="1">The sequence shown here is derived from an EMBL/GenBank/DDBJ whole genome shotgun (WGS) entry which is preliminary data.</text>
</comment>
<dbReference type="Proteomes" id="UP001152622">
    <property type="component" value="Chromosome 3"/>
</dbReference>
<dbReference type="EMBL" id="JAINUF010000003">
    <property type="protein sequence ID" value="KAJ8369098.1"/>
    <property type="molecule type" value="Genomic_DNA"/>
</dbReference>
<reference evidence="1" key="1">
    <citation type="journal article" date="2023" name="Science">
        <title>Genome structures resolve the early diversification of teleost fishes.</title>
        <authorList>
            <person name="Parey E."/>
            <person name="Louis A."/>
            <person name="Montfort J."/>
            <person name="Bouchez O."/>
            <person name="Roques C."/>
            <person name="Iampietro C."/>
            <person name="Lluch J."/>
            <person name="Castinel A."/>
            <person name="Donnadieu C."/>
            <person name="Desvignes T."/>
            <person name="Floi Bucao C."/>
            <person name="Jouanno E."/>
            <person name="Wen M."/>
            <person name="Mejri S."/>
            <person name="Dirks R."/>
            <person name="Jansen H."/>
            <person name="Henkel C."/>
            <person name="Chen W.J."/>
            <person name="Zahm M."/>
            <person name="Cabau C."/>
            <person name="Klopp C."/>
            <person name="Thompson A.W."/>
            <person name="Robinson-Rechavi M."/>
            <person name="Braasch I."/>
            <person name="Lecointre G."/>
            <person name="Bobe J."/>
            <person name="Postlethwait J.H."/>
            <person name="Berthelot C."/>
            <person name="Roest Crollius H."/>
            <person name="Guiguen Y."/>
        </authorList>
    </citation>
    <scope>NUCLEOTIDE SEQUENCE</scope>
    <source>
        <strain evidence="1">WJC10195</strain>
    </source>
</reference>
<keyword evidence="2" id="KW-1185">Reference proteome</keyword>
<gene>
    <name evidence="1" type="ORF">SKAU_G00091260</name>
</gene>
<accession>A0A9Q1FWJ8</accession>
<sequence length="128" mass="13805">MAPWSATKSSCVRRRLHVGIARIAVLTLGWGRERMIFPAPPACPLRQIIDLPMAQRAGLALYVSGVGRSPAMLLAFISYHMRISGGAAAYGGLRLGYCCSAGNKPARFRVPGGRRGCCAFSGESRRRL</sequence>